<evidence type="ECO:0000256" key="2">
    <source>
        <dbReference type="ARBA" id="ARBA00004173"/>
    </source>
</evidence>
<dbReference type="SUPFAM" id="SSF52096">
    <property type="entry name" value="ClpP/crotonase"/>
    <property type="match status" value="1"/>
</dbReference>
<dbReference type="Pfam" id="PF16113">
    <property type="entry name" value="ECH_2"/>
    <property type="match status" value="1"/>
</dbReference>
<dbReference type="GO" id="GO:0003860">
    <property type="term" value="F:3-hydroxyisobutyryl-CoA hydrolase activity"/>
    <property type="evidence" value="ECO:0007669"/>
    <property type="project" value="UniProtKB-EC"/>
</dbReference>
<dbReference type="NCBIfam" id="NF004127">
    <property type="entry name" value="PRK05617.1"/>
    <property type="match status" value="1"/>
</dbReference>
<dbReference type="InterPro" id="IPR018376">
    <property type="entry name" value="Enoyl-CoA_hyd/isom_CS"/>
</dbReference>
<evidence type="ECO:0000256" key="5">
    <source>
        <dbReference type="ARBA" id="ARBA00023128"/>
    </source>
</evidence>
<keyword evidence="4" id="KW-0378">Hydrolase</keyword>
<dbReference type="OrthoDB" id="1737613at2759"/>
<feature type="domain" description="Enoyl-CoA hydratase/isomerase" evidence="7">
    <location>
        <begin position="145"/>
        <end position="470"/>
    </location>
</feature>
<dbReference type="AlphaFoldDB" id="A0A9X0C3L7"/>
<evidence type="ECO:0000313" key="9">
    <source>
        <dbReference type="Proteomes" id="UP001149954"/>
    </source>
</evidence>
<reference evidence="8" key="1">
    <citation type="submission" date="2022-12" db="EMBL/GenBank/DDBJ databases">
        <authorList>
            <person name="Petersen C."/>
        </authorList>
    </citation>
    <scope>NUCLEOTIDE SEQUENCE</scope>
    <source>
        <strain evidence="8">IBT 29495</strain>
    </source>
</reference>
<protein>
    <recommendedName>
        <fullName evidence="3">3-hydroxyisobutyryl-CoA hydrolase</fullName>
        <ecNumber evidence="3">3.1.2.4</ecNumber>
    </recommendedName>
    <alternativeName>
        <fullName evidence="6">3-hydroxyisobutyryl-coenzyme A hydrolase</fullName>
    </alternativeName>
</protein>
<dbReference type="PROSITE" id="PS00166">
    <property type="entry name" value="ENOYL_COA_HYDRATASE"/>
    <property type="match status" value="1"/>
</dbReference>
<dbReference type="PANTHER" id="PTHR43176">
    <property type="entry name" value="3-HYDROXYISOBUTYRYL-COA HYDROLASE-RELATED"/>
    <property type="match status" value="1"/>
</dbReference>
<evidence type="ECO:0000256" key="6">
    <source>
        <dbReference type="ARBA" id="ARBA00031181"/>
    </source>
</evidence>
<evidence type="ECO:0000313" key="8">
    <source>
        <dbReference type="EMBL" id="KAJ5496646.1"/>
    </source>
</evidence>
<accession>A0A9X0C3L7</accession>
<sequence>MYTSNVITSPIKLFVSIRISKKNINWGIPKIPKVVGYGRRVDPRSGEKIQRKTPEVKKAEKTPDCHHITLFSGSRHIPVLMLLRQFNRVSSPSWISRVPAMPLRAKVTNPALRATAMMSTSSDIPKELPGDERDDVLFNSIYGLRSVELNRPKKLNSLNGSMARKILPRLKEWEKSHLANMILISGAGTKALCAGGDVAALALQNESGAKGQQASTDFFGLEYRLDHLIATYSKPVISFMDGITMGGGVGLSMHAPFRIATERTLFAMPETTIGFFPDVGGSFFLPRLDGETGTYLALTSERLKGVQALYAGIATHYLHSSVLSSVAQRLSELTFPDHVELPERLEIVNKTMADLRTAIDRCFRFNTMEEIIQALEKETEHKEWAQKTLETLSGRSPTSLKVTLRQMRLGKKWSISETFQREHKVAANFMRHPDFVEGVKARLVSKPPRQPEWQPATLKEVSDKTIDGFFEIADHETRLPLLSQGDYENYPHAHFALPSEEEIEKVVRQGHASRRPVVDYFLQKYAHREGVRRKVVEVIARRTTTSSPEGLKWVN</sequence>
<dbReference type="Gene3D" id="3.90.226.10">
    <property type="entry name" value="2-enoyl-CoA Hydratase, Chain A, domain 1"/>
    <property type="match status" value="1"/>
</dbReference>
<dbReference type="EMBL" id="JAPWDS010000005">
    <property type="protein sequence ID" value="KAJ5496646.1"/>
    <property type="molecule type" value="Genomic_DNA"/>
</dbReference>
<dbReference type="GO" id="GO:0006574">
    <property type="term" value="P:L-valine catabolic process"/>
    <property type="evidence" value="ECO:0007669"/>
    <property type="project" value="TreeGrafter"/>
</dbReference>
<comment type="caution">
    <text evidence="8">The sequence shown here is derived from an EMBL/GenBank/DDBJ whole genome shotgun (WGS) entry which is preliminary data.</text>
</comment>
<dbReference type="FunFam" id="3.90.226.10:FF:000026">
    <property type="entry name" value="3-hydroxyisobutyryl-CoA hydrolase, mitochondrial"/>
    <property type="match status" value="1"/>
</dbReference>
<proteinExistence type="predicted"/>
<evidence type="ECO:0000256" key="1">
    <source>
        <dbReference type="ARBA" id="ARBA00001709"/>
    </source>
</evidence>
<reference evidence="8" key="2">
    <citation type="journal article" date="2023" name="IMA Fungus">
        <title>Comparative genomic study of the Penicillium genus elucidates a diverse pangenome and 15 lateral gene transfer events.</title>
        <authorList>
            <person name="Petersen C."/>
            <person name="Sorensen T."/>
            <person name="Nielsen M.R."/>
            <person name="Sondergaard T.E."/>
            <person name="Sorensen J.L."/>
            <person name="Fitzpatrick D.A."/>
            <person name="Frisvad J.C."/>
            <person name="Nielsen K.L."/>
        </authorList>
    </citation>
    <scope>NUCLEOTIDE SEQUENCE</scope>
    <source>
        <strain evidence="8">IBT 29495</strain>
    </source>
</reference>
<comment type="catalytic activity">
    <reaction evidence="1">
        <text>3-hydroxy-2-methylpropanoyl-CoA + H2O = 3-hydroxy-2-methylpropanoate + CoA + H(+)</text>
        <dbReference type="Rhea" id="RHEA:20888"/>
        <dbReference type="ChEBI" id="CHEBI:11805"/>
        <dbReference type="ChEBI" id="CHEBI:15377"/>
        <dbReference type="ChEBI" id="CHEBI:15378"/>
        <dbReference type="ChEBI" id="CHEBI:57287"/>
        <dbReference type="ChEBI" id="CHEBI:57340"/>
        <dbReference type="EC" id="3.1.2.4"/>
    </reaction>
</comment>
<dbReference type="Proteomes" id="UP001149954">
    <property type="component" value="Unassembled WGS sequence"/>
</dbReference>
<gene>
    <name evidence="8" type="ORF">N7463_008633</name>
</gene>
<dbReference type="InterPro" id="IPR029045">
    <property type="entry name" value="ClpP/crotonase-like_dom_sf"/>
</dbReference>
<evidence type="ECO:0000256" key="4">
    <source>
        <dbReference type="ARBA" id="ARBA00022801"/>
    </source>
</evidence>
<dbReference type="CDD" id="cd06558">
    <property type="entry name" value="crotonase-like"/>
    <property type="match status" value="1"/>
</dbReference>
<keyword evidence="5" id="KW-0496">Mitochondrion</keyword>
<name>A0A9X0C3L7_9EURO</name>
<dbReference type="PANTHER" id="PTHR43176:SF3">
    <property type="entry name" value="3-HYDROXYISOBUTYRYL-COA HYDROLASE, MITOCHONDRIAL"/>
    <property type="match status" value="1"/>
</dbReference>
<dbReference type="InterPro" id="IPR032259">
    <property type="entry name" value="HIBYL-CoA-H"/>
</dbReference>
<dbReference type="InterPro" id="IPR045004">
    <property type="entry name" value="ECH_dom"/>
</dbReference>
<evidence type="ECO:0000259" key="7">
    <source>
        <dbReference type="Pfam" id="PF16113"/>
    </source>
</evidence>
<organism evidence="8 9">
    <name type="scientific">Penicillium fimorum</name>
    <dbReference type="NCBI Taxonomy" id="1882269"/>
    <lineage>
        <taxon>Eukaryota</taxon>
        <taxon>Fungi</taxon>
        <taxon>Dikarya</taxon>
        <taxon>Ascomycota</taxon>
        <taxon>Pezizomycotina</taxon>
        <taxon>Eurotiomycetes</taxon>
        <taxon>Eurotiomycetidae</taxon>
        <taxon>Eurotiales</taxon>
        <taxon>Aspergillaceae</taxon>
        <taxon>Penicillium</taxon>
    </lineage>
</organism>
<dbReference type="EC" id="3.1.2.4" evidence="3"/>
<dbReference type="GO" id="GO:0005739">
    <property type="term" value="C:mitochondrion"/>
    <property type="evidence" value="ECO:0007669"/>
    <property type="project" value="UniProtKB-SubCell"/>
</dbReference>
<evidence type="ECO:0000256" key="3">
    <source>
        <dbReference type="ARBA" id="ARBA00011915"/>
    </source>
</evidence>
<keyword evidence="9" id="KW-1185">Reference proteome</keyword>
<comment type="subcellular location">
    <subcellularLocation>
        <location evidence="2">Mitochondrion</location>
    </subcellularLocation>
</comment>